<dbReference type="PANTHER" id="PTHR10938">
    <property type="entry name" value="TRANSLATION INITIATION FACTOR IF-3"/>
    <property type="match status" value="1"/>
</dbReference>
<evidence type="ECO:0000313" key="6">
    <source>
        <dbReference type="Proteomes" id="UP001345827"/>
    </source>
</evidence>
<proteinExistence type="inferred from homology"/>
<dbReference type="PANTHER" id="PTHR10938:SF0">
    <property type="entry name" value="TRANSLATION INITIATION FACTOR IF-3, MITOCHONDRIAL"/>
    <property type="match status" value="1"/>
</dbReference>
<dbReference type="GO" id="GO:0003743">
    <property type="term" value="F:translation initiation factor activity"/>
    <property type="evidence" value="ECO:0007669"/>
    <property type="project" value="UniProtKB-KW"/>
</dbReference>
<accession>A0AAV9Q2V5</accession>
<keyword evidence="2" id="KW-0396">Initiation factor</keyword>
<dbReference type="Pfam" id="PF00707">
    <property type="entry name" value="IF3_C"/>
    <property type="match status" value="1"/>
</dbReference>
<keyword evidence="3" id="KW-0648">Protein biosynthesis</keyword>
<organism evidence="5 6">
    <name type="scientific">Vermiconidia calcicola</name>
    <dbReference type="NCBI Taxonomy" id="1690605"/>
    <lineage>
        <taxon>Eukaryota</taxon>
        <taxon>Fungi</taxon>
        <taxon>Dikarya</taxon>
        <taxon>Ascomycota</taxon>
        <taxon>Pezizomycotina</taxon>
        <taxon>Dothideomycetes</taxon>
        <taxon>Dothideomycetidae</taxon>
        <taxon>Mycosphaerellales</taxon>
        <taxon>Extremaceae</taxon>
        <taxon>Vermiconidia</taxon>
    </lineage>
</organism>
<dbReference type="Gene3D" id="3.30.110.10">
    <property type="entry name" value="Translation initiation factor 3 (IF-3), C-terminal domain"/>
    <property type="match status" value="1"/>
</dbReference>
<dbReference type="InterPro" id="IPR036788">
    <property type="entry name" value="T_IF-3_C_sf"/>
</dbReference>
<protein>
    <recommendedName>
        <fullName evidence="4">Translation initiation factor 3 C-terminal domain-containing protein</fullName>
    </recommendedName>
</protein>
<evidence type="ECO:0000259" key="4">
    <source>
        <dbReference type="Pfam" id="PF00707"/>
    </source>
</evidence>
<dbReference type="GO" id="GO:0070124">
    <property type="term" value="P:mitochondrial translational initiation"/>
    <property type="evidence" value="ECO:0007669"/>
    <property type="project" value="TreeGrafter"/>
</dbReference>
<dbReference type="AlphaFoldDB" id="A0AAV9Q2V5"/>
<dbReference type="SUPFAM" id="SSF55200">
    <property type="entry name" value="Translation initiation factor IF3, C-terminal domain"/>
    <property type="match status" value="1"/>
</dbReference>
<sequence>MVWLIGKSTPQDKRALVLVKPLVRLAAPAGRPQLQSPHPNSTRQFVTSPCLAIDRRRGAGRVKIVTIDDKIAETFILDDKIDSGWVRQKTQDNKLSDPQLLRDLLLETKRSNNHVLQLSKPNEGEVAIVQVVDRKDLVKRINTKETAARQTQLAQKEKKPKQIEINWAISGNDLQLKMKQLEEFLRKGKKVELLFAAKRHQRKAAPEEAEELLQAVREKVQEVGASEVAAMEGGFPRQATMTIKIP</sequence>
<evidence type="ECO:0000256" key="3">
    <source>
        <dbReference type="ARBA" id="ARBA00022917"/>
    </source>
</evidence>
<evidence type="ECO:0000313" key="5">
    <source>
        <dbReference type="EMBL" id="KAK5532450.1"/>
    </source>
</evidence>
<reference evidence="5 6" key="1">
    <citation type="submission" date="2023-06" db="EMBL/GenBank/DDBJ databases">
        <title>Black Yeasts Isolated from many extreme environments.</title>
        <authorList>
            <person name="Coleine C."/>
            <person name="Stajich J.E."/>
            <person name="Selbmann L."/>
        </authorList>
    </citation>
    <scope>NUCLEOTIDE SEQUENCE [LARGE SCALE GENOMIC DNA]</scope>
    <source>
        <strain evidence="5 6">CCFEE 5887</strain>
    </source>
</reference>
<name>A0AAV9Q2V5_9PEZI</name>
<dbReference type="GO" id="GO:0043022">
    <property type="term" value="F:ribosome binding"/>
    <property type="evidence" value="ECO:0007669"/>
    <property type="project" value="TreeGrafter"/>
</dbReference>
<comment type="similarity">
    <text evidence="1">Belongs to the IF-3 family.</text>
</comment>
<dbReference type="InterPro" id="IPR019815">
    <property type="entry name" value="Translation_initiation_fac_3_C"/>
</dbReference>
<feature type="domain" description="Translation initiation factor 3 C-terminal" evidence="4">
    <location>
        <begin position="161"/>
        <end position="233"/>
    </location>
</feature>
<dbReference type="InterPro" id="IPR001288">
    <property type="entry name" value="Translation_initiation_fac_3"/>
</dbReference>
<dbReference type="GO" id="GO:0005739">
    <property type="term" value="C:mitochondrion"/>
    <property type="evidence" value="ECO:0007669"/>
    <property type="project" value="TreeGrafter"/>
</dbReference>
<evidence type="ECO:0000256" key="1">
    <source>
        <dbReference type="ARBA" id="ARBA00005439"/>
    </source>
</evidence>
<dbReference type="EMBL" id="JAXLQG010000015">
    <property type="protein sequence ID" value="KAK5532450.1"/>
    <property type="molecule type" value="Genomic_DNA"/>
</dbReference>
<dbReference type="Proteomes" id="UP001345827">
    <property type="component" value="Unassembled WGS sequence"/>
</dbReference>
<gene>
    <name evidence="5" type="ORF">LTR25_007983</name>
</gene>
<comment type="caution">
    <text evidence="5">The sequence shown here is derived from an EMBL/GenBank/DDBJ whole genome shotgun (WGS) entry which is preliminary data.</text>
</comment>
<keyword evidence="6" id="KW-1185">Reference proteome</keyword>
<evidence type="ECO:0000256" key="2">
    <source>
        <dbReference type="ARBA" id="ARBA00022540"/>
    </source>
</evidence>
<dbReference type="GO" id="GO:0032790">
    <property type="term" value="P:ribosome disassembly"/>
    <property type="evidence" value="ECO:0007669"/>
    <property type="project" value="TreeGrafter"/>
</dbReference>